<dbReference type="Proteomes" id="UP000637980">
    <property type="component" value="Unassembled WGS sequence"/>
</dbReference>
<evidence type="ECO:0000313" key="2">
    <source>
        <dbReference type="EMBL" id="GHB26388.1"/>
    </source>
</evidence>
<evidence type="ECO:0000256" key="1">
    <source>
        <dbReference type="SAM" id="Phobius"/>
    </source>
</evidence>
<keyword evidence="3" id="KW-1185">Reference proteome</keyword>
<keyword evidence="1" id="KW-0472">Membrane</keyword>
<gene>
    <name evidence="2" type="ORF">GCM10007094_13350</name>
</gene>
<comment type="caution">
    <text evidence="2">The sequence shown here is derived from an EMBL/GenBank/DDBJ whole genome shotgun (WGS) entry which is preliminary data.</text>
</comment>
<reference evidence="3" key="1">
    <citation type="journal article" date="2019" name="Int. J. Syst. Evol. Microbiol.">
        <title>The Global Catalogue of Microorganisms (GCM) 10K type strain sequencing project: providing services to taxonomists for standard genome sequencing and annotation.</title>
        <authorList>
            <consortium name="The Broad Institute Genomics Platform"/>
            <consortium name="The Broad Institute Genome Sequencing Center for Infectious Disease"/>
            <person name="Wu L."/>
            <person name="Ma J."/>
        </authorList>
    </citation>
    <scope>NUCLEOTIDE SEQUENCE [LARGE SCALE GENOMIC DNA]</scope>
    <source>
        <strain evidence="3">KCTC 12861</strain>
    </source>
</reference>
<organism evidence="2 3">
    <name type="scientific">Pseudovibrio japonicus</name>
    <dbReference type="NCBI Taxonomy" id="366534"/>
    <lineage>
        <taxon>Bacteria</taxon>
        <taxon>Pseudomonadati</taxon>
        <taxon>Pseudomonadota</taxon>
        <taxon>Alphaproteobacteria</taxon>
        <taxon>Hyphomicrobiales</taxon>
        <taxon>Stappiaceae</taxon>
        <taxon>Pseudovibrio</taxon>
    </lineage>
</organism>
<evidence type="ECO:0000313" key="3">
    <source>
        <dbReference type="Proteomes" id="UP000637980"/>
    </source>
</evidence>
<feature type="transmembrane region" description="Helical" evidence="1">
    <location>
        <begin position="46"/>
        <end position="64"/>
    </location>
</feature>
<proteinExistence type="predicted"/>
<name>A0ABQ3EAL5_9HYPH</name>
<accession>A0ABQ3EAL5</accession>
<protein>
    <recommendedName>
        <fullName evidence="4">DUF2834 domain-containing protein</fullName>
    </recommendedName>
</protein>
<evidence type="ECO:0008006" key="4">
    <source>
        <dbReference type="Google" id="ProtNLM"/>
    </source>
</evidence>
<keyword evidence="1" id="KW-1133">Transmembrane helix</keyword>
<dbReference type="EMBL" id="BMXE01000002">
    <property type="protein sequence ID" value="GHB26388.1"/>
    <property type="molecule type" value="Genomic_DNA"/>
</dbReference>
<feature type="transmembrane region" description="Helical" evidence="1">
    <location>
        <begin position="73"/>
        <end position="92"/>
    </location>
</feature>
<keyword evidence="1" id="KW-0812">Transmembrane</keyword>
<dbReference type="RefSeq" id="WP_189435986.1">
    <property type="nucleotide sequence ID" value="NZ_BMXE01000002.1"/>
</dbReference>
<sequence>MKVFRLLLLAAWIWIIYLTVHAVMVLGPNWPAVAVQDLLGHAWRAQFNTDFIFHLLLLATWVCWREGVNLKGVIFGVLSVVGGGLFSFPYLIVESYRANDSIAGLLLGRHAPK</sequence>